<evidence type="ECO:0000313" key="2">
    <source>
        <dbReference type="Proteomes" id="UP000327000"/>
    </source>
</evidence>
<dbReference type="AlphaFoldDB" id="A0A5N5WH14"/>
<dbReference type="Proteomes" id="UP000327000">
    <property type="component" value="Unassembled WGS sequence"/>
</dbReference>
<dbReference type="RefSeq" id="WP_152262201.1">
    <property type="nucleotide sequence ID" value="NZ_VOKX01000003.1"/>
</dbReference>
<comment type="caution">
    <text evidence="1">The sequence shown here is derived from an EMBL/GenBank/DDBJ whole genome shotgun (WGS) entry which is preliminary data.</text>
</comment>
<name>A0A5N5WH14_STRMB</name>
<proteinExistence type="predicted"/>
<sequence>MTHHEVTLLHDNWPKKKADHFAAPAADPPAGFTYSDRTWDHYPGVTGTREAPTLFHAITEVAAEVASRHGVLLNDAGIEKPAEWIDEETNQQTVAHLLLAAVHRAAYCGLTVDDLVGLLRSVEPAFPQAGPGSDRPFV</sequence>
<dbReference type="EMBL" id="VOKX01000003">
    <property type="protein sequence ID" value="KAB7852456.1"/>
    <property type="molecule type" value="Genomic_DNA"/>
</dbReference>
<gene>
    <name evidence="1" type="ORF">FRZ00_01310</name>
</gene>
<protein>
    <submittedName>
        <fullName evidence="1">Uncharacterized protein</fullName>
    </submittedName>
</protein>
<reference evidence="1 2" key="1">
    <citation type="journal article" date="2019" name="Microb. Cell Fact.">
        <title>Exploring novel herbicidin analogues by transcriptional regulator overexpression and MS/MS molecular networking.</title>
        <authorList>
            <person name="Shi Y."/>
            <person name="Gu R."/>
            <person name="Li Y."/>
            <person name="Wang X."/>
            <person name="Ren W."/>
            <person name="Li X."/>
            <person name="Wang L."/>
            <person name="Xie Y."/>
            <person name="Hong B."/>
        </authorList>
    </citation>
    <scope>NUCLEOTIDE SEQUENCE [LARGE SCALE GENOMIC DNA]</scope>
    <source>
        <strain evidence="1 2">US-43</strain>
    </source>
</reference>
<dbReference type="OrthoDB" id="4263950at2"/>
<keyword evidence="2" id="KW-1185">Reference proteome</keyword>
<evidence type="ECO:0000313" key="1">
    <source>
        <dbReference type="EMBL" id="KAB7852456.1"/>
    </source>
</evidence>
<organism evidence="1 2">
    <name type="scientific">Streptomyces mobaraensis</name>
    <name type="common">Streptoverticillium mobaraense</name>
    <dbReference type="NCBI Taxonomy" id="35621"/>
    <lineage>
        <taxon>Bacteria</taxon>
        <taxon>Bacillati</taxon>
        <taxon>Actinomycetota</taxon>
        <taxon>Actinomycetes</taxon>
        <taxon>Kitasatosporales</taxon>
        <taxon>Streptomycetaceae</taxon>
        <taxon>Streptomyces</taxon>
    </lineage>
</organism>
<accession>A0A5N5WH14</accession>